<dbReference type="EMBL" id="UYYB01103405">
    <property type="protein sequence ID" value="VDM78936.1"/>
    <property type="molecule type" value="Genomic_DNA"/>
</dbReference>
<gene>
    <name evidence="2" type="ORF">SVUK_LOCUS13934</name>
</gene>
<dbReference type="PANTHER" id="PTHR21301">
    <property type="entry name" value="REVERSE TRANSCRIPTASE"/>
    <property type="match status" value="1"/>
</dbReference>
<dbReference type="Proteomes" id="UP000270094">
    <property type="component" value="Unassembled WGS sequence"/>
</dbReference>
<dbReference type="PANTHER" id="PTHR21301:SF10">
    <property type="entry name" value="REVERSE TRANSCRIPTASE DOMAIN-CONTAINING PROTEIN"/>
    <property type="match status" value="1"/>
</dbReference>
<protein>
    <recommendedName>
        <fullName evidence="1">Reverse transcriptase domain-containing protein</fullName>
    </recommendedName>
</protein>
<evidence type="ECO:0000313" key="2">
    <source>
        <dbReference type="EMBL" id="VDM78936.1"/>
    </source>
</evidence>
<dbReference type="AlphaFoldDB" id="A0A3P7J6R7"/>
<keyword evidence="3" id="KW-1185">Reference proteome</keyword>
<dbReference type="PROSITE" id="PS50878">
    <property type="entry name" value="RT_POL"/>
    <property type="match status" value="1"/>
</dbReference>
<proteinExistence type="predicted"/>
<evidence type="ECO:0000313" key="3">
    <source>
        <dbReference type="Proteomes" id="UP000270094"/>
    </source>
</evidence>
<organism evidence="2 3">
    <name type="scientific">Strongylus vulgaris</name>
    <name type="common">Blood worm</name>
    <dbReference type="NCBI Taxonomy" id="40348"/>
    <lineage>
        <taxon>Eukaryota</taxon>
        <taxon>Metazoa</taxon>
        <taxon>Ecdysozoa</taxon>
        <taxon>Nematoda</taxon>
        <taxon>Chromadorea</taxon>
        <taxon>Rhabditida</taxon>
        <taxon>Rhabditina</taxon>
        <taxon>Rhabditomorpha</taxon>
        <taxon>Strongyloidea</taxon>
        <taxon>Strongylidae</taxon>
        <taxon>Strongylus</taxon>
    </lineage>
</organism>
<reference evidence="2 3" key="1">
    <citation type="submission" date="2018-11" db="EMBL/GenBank/DDBJ databases">
        <authorList>
            <consortium name="Pathogen Informatics"/>
        </authorList>
    </citation>
    <scope>NUCLEOTIDE SEQUENCE [LARGE SCALE GENOMIC DNA]</scope>
</reference>
<sequence>MESFDVLSLYTNVSKNDALQALSELLDAHANSMELYVRIMSLVKECLGCNIFEWCGRYFTQLRGLAMGQRLAPVLSICFMYKIEQPVLERYIPMYYRDC</sequence>
<evidence type="ECO:0000259" key="1">
    <source>
        <dbReference type="PROSITE" id="PS50878"/>
    </source>
</evidence>
<accession>A0A3P7J6R7</accession>
<dbReference type="InterPro" id="IPR000477">
    <property type="entry name" value="RT_dom"/>
</dbReference>
<dbReference type="OrthoDB" id="5862033at2759"/>
<name>A0A3P7J6R7_STRVU</name>
<feature type="domain" description="Reverse transcriptase" evidence="1">
    <location>
        <begin position="1"/>
        <end position="99"/>
    </location>
</feature>